<dbReference type="EMBL" id="JH370130">
    <property type="protein sequence ID" value="ELA42754.1"/>
    <property type="molecule type" value="Genomic_DNA"/>
</dbReference>
<dbReference type="STRING" id="993615.L2GQ66"/>
<accession>L2GQ66</accession>
<reference evidence="2" key="1">
    <citation type="submission" date="2011-05" db="EMBL/GenBank/DDBJ databases">
        <title>The genome sequence of Vittaforma corneae strain ATCC 50505.</title>
        <authorList>
            <consortium name="The Broad Institute Genome Sequencing Platform"/>
            <person name="Cuomo C."/>
            <person name="Didier E."/>
            <person name="Bowers L."/>
            <person name="Young S.K."/>
            <person name="Zeng Q."/>
            <person name="Gargeya S."/>
            <person name="Fitzgerald M."/>
            <person name="Haas B."/>
            <person name="Abouelleil A."/>
            <person name="Alvarado L."/>
            <person name="Arachchi H.M."/>
            <person name="Berlin A."/>
            <person name="Chapman S.B."/>
            <person name="Gearin G."/>
            <person name="Goldberg J."/>
            <person name="Griggs A."/>
            <person name="Gujja S."/>
            <person name="Hansen M."/>
            <person name="Heiman D."/>
            <person name="Howarth C."/>
            <person name="Larimer J."/>
            <person name="Lui A."/>
            <person name="MacDonald P.J.P."/>
            <person name="McCowen C."/>
            <person name="Montmayeur A."/>
            <person name="Murphy C."/>
            <person name="Neiman D."/>
            <person name="Pearson M."/>
            <person name="Priest M."/>
            <person name="Roberts A."/>
            <person name="Saif S."/>
            <person name="Shea T."/>
            <person name="Sisk P."/>
            <person name="Stolte C."/>
            <person name="Sykes S."/>
            <person name="Wortman J."/>
            <person name="Nusbaum C."/>
            <person name="Birren B."/>
        </authorList>
    </citation>
    <scope>NUCLEOTIDE SEQUENCE [LARGE SCALE GENOMIC DNA]</scope>
    <source>
        <strain evidence="2">ATCC 50505</strain>
    </source>
</reference>
<evidence type="ECO:0000313" key="2">
    <source>
        <dbReference type="Proteomes" id="UP000011082"/>
    </source>
</evidence>
<organism evidence="1 2">
    <name type="scientific">Vittaforma corneae (strain ATCC 50505)</name>
    <name type="common">Microsporidian parasite</name>
    <name type="synonym">Nosema corneum</name>
    <dbReference type="NCBI Taxonomy" id="993615"/>
    <lineage>
        <taxon>Eukaryota</taxon>
        <taxon>Fungi</taxon>
        <taxon>Fungi incertae sedis</taxon>
        <taxon>Microsporidia</taxon>
        <taxon>Nosematidae</taxon>
        <taxon>Vittaforma</taxon>
    </lineage>
</organism>
<dbReference type="Proteomes" id="UP000011082">
    <property type="component" value="Unassembled WGS sequence"/>
</dbReference>
<dbReference type="GeneID" id="19880787"/>
<dbReference type="OMA" id="FICADIH"/>
<dbReference type="Gene3D" id="2.130.10.10">
    <property type="entry name" value="YVTN repeat-like/Quinoprotein amine dehydrogenase"/>
    <property type="match status" value="1"/>
</dbReference>
<evidence type="ECO:0000313" key="1">
    <source>
        <dbReference type="EMBL" id="ELA42754.1"/>
    </source>
</evidence>
<dbReference type="InParanoid" id="L2GQ66"/>
<keyword evidence="2" id="KW-1185">Reference proteome</keyword>
<dbReference type="VEuPathDB" id="MicrosporidiaDB:VICG_00069"/>
<dbReference type="InterPro" id="IPR015943">
    <property type="entry name" value="WD40/YVTN_repeat-like_dom_sf"/>
</dbReference>
<proteinExistence type="predicted"/>
<dbReference type="HOGENOM" id="CLU_085115_0_0_1"/>
<gene>
    <name evidence="1" type="ORF">VICG_00069</name>
</gene>
<name>L2GQ66_VITCO</name>
<dbReference type="AlphaFoldDB" id="L2GQ66"/>
<dbReference type="InterPro" id="IPR036322">
    <property type="entry name" value="WD40_repeat_dom_sf"/>
</dbReference>
<dbReference type="RefSeq" id="XP_007603522.1">
    <property type="nucleotide sequence ID" value="XM_007603460.1"/>
</dbReference>
<dbReference type="OrthoDB" id="2190402at2759"/>
<dbReference type="SUPFAM" id="SSF50978">
    <property type="entry name" value="WD40 repeat-like"/>
    <property type="match status" value="1"/>
</dbReference>
<sequence>MYFSTRETSGTLQAFFNDGILYTANAADVSAFIDFDVLAKHDTSVMNTCIFVGANVYIGDIGGSIAVFDKKLKKKSEIRLSNSPIWTIKVLDNTLYAGDEAGHVFVYDLLEKAVVMIDEKRLGIIDIFRYEEHVAVSSYDESLIIYDSKSLRVISRHDKIGTLWKIVQKGNFIISSCIYQGLKIFDLQFNVLETLETEAICYAVCCTDTKLIWAPYYSGCIEWVEFDWNA</sequence>
<protein>
    <recommendedName>
        <fullName evidence="3">Anaphase-promoting complex subunit 4 WD40 domain-containing protein</fullName>
    </recommendedName>
</protein>
<evidence type="ECO:0008006" key="3">
    <source>
        <dbReference type="Google" id="ProtNLM"/>
    </source>
</evidence>